<evidence type="ECO:0000313" key="3">
    <source>
        <dbReference type="Proteomes" id="UP000008837"/>
    </source>
</evidence>
<keyword evidence="3" id="KW-1185">Reference proteome</keyword>
<proteinExistence type="predicted"/>
<protein>
    <submittedName>
        <fullName evidence="2">Uncharacterized protein</fullName>
    </submittedName>
</protein>
<dbReference type="EMBL" id="AAYY01000004">
    <property type="protein sequence ID" value="EDP44117.1"/>
    <property type="molecule type" value="Genomic_DNA"/>
</dbReference>
<dbReference type="KEGG" id="mgl:MGL_1514"/>
<dbReference type="Proteomes" id="UP000008837">
    <property type="component" value="Unassembled WGS sequence"/>
</dbReference>
<comment type="caution">
    <text evidence="2">The sequence shown here is derived from an EMBL/GenBank/DDBJ whole genome shotgun (WGS) entry which is preliminary data.</text>
</comment>
<dbReference type="OMA" id="DHICIAR"/>
<evidence type="ECO:0000313" key="2">
    <source>
        <dbReference type="EMBL" id="EDP44117.1"/>
    </source>
</evidence>
<sequence length="339" mass="37537">MRVSDGPGAQSHTRRTNTPLTKMSCWPQEPVPLSPTCAGYEGTMRLDEKAYPCPKQTKSLHGGSNEGDETSFSPNSFLLHTHSPAQVATSPLMGSPMERSYSLPVATQKEFDDHICIARQSGHECQGASRSQDYHFRTRACSCQARLLGMDENDKCLDTAIQIQCCWAQPWPGSYCSTTSFETDLDQPCGDPSVKDIEDVDIDIEEELLDQKSSAQTRKHLSWIPPAGSDRVSLGRVCTTPPPMLSKHYQDLGEWPSHRSKYVHPSVNESRLLDHHLHVSTSQDGLYPSSKAASSHARTLFEATQKAYIPRIVSGLSGSRPVPVSTKCQSFFIHPKHVE</sequence>
<gene>
    <name evidence="2" type="ORF">MGL_1514</name>
</gene>
<name>A8PXS4_MALGO</name>
<dbReference type="RefSeq" id="XP_001731331.1">
    <property type="nucleotide sequence ID" value="XM_001731279.1"/>
</dbReference>
<feature type="region of interest" description="Disordered" evidence="1">
    <location>
        <begin position="1"/>
        <end position="26"/>
    </location>
</feature>
<dbReference type="VEuPathDB" id="FungiDB:MGL_1514"/>
<dbReference type="OrthoDB" id="3359711at2759"/>
<dbReference type="GeneID" id="5855638"/>
<accession>A8PXS4</accession>
<reference evidence="2 3" key="1">
    <citation type="journal article" date="2007" name="Proc. Natl. Acad. Sci. U.S.A.">
        <title>Dandruff-associated Malassezia genomes reveal convergent and divergent virulence traits shared with plant and human fungal pathogens.</title>
        <authorList>
            <person name="Xu J."/>
            <person name="Saunders C.W."/>
            <person name="Hu P."/>
            <person name="Grant R.A."/>
            <person name="Boekhout T."/>
            <person name="Kuramae E.E."/>
            <person name="Kronstad J.W."/>
            <person name="Deangelis Y.M."/>
            <person name="Reeder N.L."/>
            <person name="Johnstone K.R."/>
            <person name="Leland M."/>
            <person name="Fieno A.M."/>
            <person name="Begley W.M."/>
            <person name="Sun Y."/>
            <person name="Lacey M.P."/>
            <person name="Chaudhary T."/>
            <person name="Keough T."/>
            <person name="Chu L."/>
            <person name="Sears R."/>
            <person name="Yuan B."/>
            <person name="Dawson T.L.Jr."/>
        </authorList>
    </citation>
    <scope>NUCLEOTIDE SEQUENCE [LARGE SCALE GENOMIC DNA]</scope>
    <source>
        <strain evidence="3">ATCC MYA-4612 / CBS 7966</strain>
    </source>
</reference>
<evidence type="ECO:0000256" key="1">
    <source>
        <dbReference type="SAM" id="MobiDB-lite"/>
    </source>
</evidence>
<dbReference type="InParanoid" id="A8PXS4"/>
<feature type="region of interest" description="Disordered" evidence="1">
    <location>
        <begin position="53"/>
        <end position="77"/>
    </location>
</feature>
<organism evidence="2 3">
    <name type="scientific">Malassezia globosa (strain ATCC MYA-4612 / CBS 7966)</name>
    <name type="common">Dandruff-associated fungus</name>
    <dbReference type="NCBI Taxonomy" id="425265"/>
    <lineage>
        <taxon>Eukaryota</taxon>
        <taxon>Fungi</taxon>
        <taxon>Dikarya</taxon>
        <taxon>Basidiomycota</taxon>
        <taxon>Ustilaginomycotina</taxon>
        <taxon>Malasseziomycetes</taxon>
        <taxon>Malasseziales</taxon>
        <taxon>Malasseziaceae</taxon>
        <taxon>Malassezia</taxon>
    </lineage>
</organism>
<dbReference type="AlphaFoldDB" id="A8PXS4"/>